<organism evidence="1 2">
    <name type="scientific">Thalassotalea profundi</name>
    <dbReference type="NCBI Taxonomy" id="2036687"/>
    <lineage>
        <taxon>Bacteria</taxon>
        <taxon>Pseudomonadati</taxon>
        <taxon>Pseudomonadota</taxon>
        <taxon>Gammaproteobacteria</taxon>
        <taxon>Alteromonadales</taxon>
        <taxon>Colwelliaceae</taxon>
        <taxon>Thalassotalea</taxon>
    </lineage>
</organism>
<evidence type="ECO:0000313" key="1">
    <source>
        <dbReference type="EMBL" id="GHE92385.1"/>
    </source>
</evidence>
<dbReference type="SUPFAM" id="SSF52540">
    <property type="entry name" value="P-loop containing nucleoside triphosphate hydrolases"/>
    <property type="match status" value="1"/>
</dbReference>
<comment type="caution">
    <text evidence="1">The sequence shown here is derived from an EMBL/GenBank/DDBJ whole genome shotgun (WGS) entry which is preliminary data.</text>
</comment>
<accession>A0ABQ3IS58</accession>
<evidence type="ECO:0008006" key="3">
    <source>
        <dbReference type="Google" id="ProtNLM"/>
    </source>
</evidence>
<dbReference type="Proteomes" id="UP000626370">
    <property type="component" value="Unassembled WGS sequence"/>
</dbReference>
<sequence length="1388" mass="158222">MGNSGAKAALKGYRLQTLYILHEILLSNSSELIFQPEGNEDLAVYQGKKLVRAVQIKAYSDPLVLSNFIEADKKDTFIHRACKLLNTDESPKVEVISFGIIGNEIKSAWSTSDINKEANQSKIRQKLGNLKISNPSVDILFKKLVWLYAIEDELHQSISQCLSQSMTSGSIEHALSLLTSWLYEASEQKSKITHAVLLEKINSIGRYFAEREAHHQEWFKSISPLEENSVVEKQKLEKEFYQGISARFSHIQANLDILRQEHLTEIENHFKTFQTVIVHGASGQGKTSLAYRYLYQYVPETWRLQINFIENRTHAKSIALAIADHLAVFSATLYLYIDVTPRDSDWTAIIKALLEKPNIKILITIREEDLARQNISNDQLGFPKLVQLKFSQGEAKHIYHNLLAKGIATPYPSFDQLWLGFGGSGSLLEYIFFLTQTESLKERLRFQVKRLRTEVIEGKLEASAIKLLLATVVATSFEARVNIPLLIKAIQLRDPQGTFSLFEDEYLIRRSDDKIHLVALHPIRSKLLAELLVEPAFSPWIDAALCVMPSIPEADLETFLLYSFVEKPNEFQELFDSLKKLNIETWEAAAGIGRALLWFGIRNHVLENKEVISSARSIAGNDGASLLLQTDIGGAMEINLAEDLINILGKDNPLATRNALELRQQISSSQSVYKYISEWLIHLPQELAIPHNYSNWSGMGEVLLWMGRLGVTNQLNVSWLLNLDIETAFEDIAPLANLTIGLFYFSPDLYHSFINRNKLAIVTLFQKSTQTVWFDHQPNNPIAHYIIPNDYIDSANYTGSDLNKMSCNKAIILKKLFPDQEKYGTQGYGHQNILMDLPLDESQKNIIHSAIPLPHFVSINSTWANYIDYTFRPNDWPEYASNILSIREQIAFGLTNLNKTLITYFKKKKSQALIGIGKIEPEYWENLAKINWQLTKLPKLAVDPWGITSEGTLRDLSKNEVEGKRKKTFDCLSMQNDSKKFRESLNDYIHSMSNFFSQSHFILIFNGLIGRLPKEQHVEYYKKAEELGHPYNEHNIHLSCVNLNNAQKNLESFQHEFRAIFHEIIPEQKLNQIDKKEKEKINKAWALWYQFAHHPDKYWKDSPDIRASAILTSLKNKLISSITNSLSELSNPSMKASILSEGYEYEGKKSLWIEVSTSETTAMDNVFIDTVDALTRAIRPVSFTDLKYFVLTNLWDSFVIVPTNKTQTISNISWVLFTNSFVGDEPVLSEEKAFLYLPRPINLNALNHFKLKENGAASYKVVKELEKELSATLAIINHMHCFVTLPQNANDTGIEILENYCSNLIEPLTEHINAAQKLINIAKEYDSNVTNTWIQTLDTCQQAVQPYEVPEDNQINISLNDCMEWAELLCVALNQLHILKNECGSSLS</sequence>
<dbReference type="RefSeq" id="WP_189378359.1">
    <property type="nucleotide sequence ID" value="NZ_BNAH01000008.1"/>
</dbReference>
<gene>
    <name evidence="1" type="ORF">GCM10011501_22410</name>
</gene>
<keyword evidence="2" id="KW-1185">Reference proteome</keyword>
<evidence type="ECO:0000313" key="2">
    <source>
        <dbReference type="Proteomes" id="UP000626370"/>
    </source>
</evidence>
<dbReference type="EMBL" id="BNAH01000008">
    <property type="protein sequence ID" value="GHE92385.1"/>
    <property type="molecule type" value="Genomic_DNA"/>
</dbReference>
<proteinExistence type="predicted"/>
<name>A0ABQ3IS58_9GAMM</name>
<protein>
    <recommendedName>
        <fullName evidence="3">ATP-binding protein</fullName>
    </recommendedName>
</protein>
<dbReference type="InterPro" id="IPR027417">
    <property type="entry name" value="P-loop_NTPase"/>
</dbReference>
<reference evidence="2" key="1">
    <citation type="journal article" date="2019" name="Int. J. Syst. Evol. Microbiol.">
        <title>The Global Catalogue of Microorganisms (GCM) 10K type strain sequencing project: providing services to taxonomists for standard genome sequencing and annotation.</title>
        <authorList>
            <consortium name="The Broad Institute Genomics Platform"/>
            <consortium name="The Broad Institute Genome Sequencing Center for Infectious Disease"/>
            <person name="Wu L."/>
            <person name="Ma J."/>
        </authorList>
    </citation>
    <scope>NUCLEOTIDE SEQUENCE [LARGE SCALE GENOMIC DNA]</scope>
    <source>
        <strain evidence="2">CGMCC 1.15922</strain>
    </source>
</reference>